<name>A0A1S2NDT0_9BURK</name>
<accession>A0A1S2NDT0</accession>
<dbReference type="InterPro" id="IPR019734">
    <property type="entry name" value="TPR_rpt"/>
</dbReference>
<dbReference type="PANTHER" id="PTHR45586">
    <property type="entry name" value="TPR REPEAT-CONTAINING PROTEIN PA4667"/>
    <property type="match status" value="1"/>
</dbReference>
<evidence type="ECO:0000256" key="1">
    <source>
        <dbReference type="ARBA" id="ARBA00022737"/>
    </source>
</evidence>
<dbReference type="Gene3D" id="1.25.40.10">
    <property type="entry name" value="Tetratricopeptide repeat domain"/>
    <property type="match status" value="2"/>
</dbReference>
<dbReference type="SUPFAM" id="SSF48452">
    <property type="entry name" value="TPR-like"/>
    <property type="match status" value="1"/>
</dbReference>
<evidence type="ECO:0000256" key="3">
    <source>
        <dbReference type="PROSITE-ProRule" id="PRU00339"/>
    </source>
</evidence>
<dbReference type="AlphaFoldDB" id="A0A1S2NDT0"/>
<dbReference type="PROSITE" id="PS50005">
    <property type="entry name" value="TPR"/>
    <property type="match status" value="1"/>
</dbReference>
<dbReference type="InterPro" id="IPR051012">
    <property type="entry name" value="CellSynth/LPSAsmb/PSIAsmb"/>
</dbReference>
<sequence>MLAKSWAWWVPVLLLGAWDGAAHATQTDPIARLVHQERYQEANSAIQARLARDATDPTALAASVDVRIARGEPDDLPQARAAAERCVEANPDSSLCAEALGNVMLAQSRAGGLVAFVRNAHATRDTLERALRFDPMNYRARVTLMSFYLDAPFFLGGSEVRARELATEARRLDPDLTRLMRAMCAFDEGKLDEAEQHILAADLTQYALVQGSERELLLALASTHLDAGRHAQSVRLFQELNRRLPSGEHGLYGLAQVARAQGRLADAALQLERAAAIAPKPYVYKTLGEVYEARRDRPRAIAAYQAALAGVPPLARREKRQVTAQLAQLQRR</sequence>
<protein>
    <submittedName>
        <fullName evidence="5">Tetratricopeptide repeat family protein</fullName>
    </submittedName>
</protein>
<dbReference type="InterPro" id="IPR011990">
    <property type="entry name" value="TPR-like_helical_dom_sf"/>
</dbReference>
<keyword evidence="4" id="KW-0732">Signal</keyword>
<comment type="caution">
    <text evidence="5">The sequence shown here is derived from an EMBL/GenBank/DDBJ whole genome shotgun (WGS) entry which is preliminary data.</text>
</comment>
<feature type="chain" id="PRO_5010255167" evidence="4">
    <location>
        <begin position="25"/>
        <end position="332"/>
    </location>
</feature>
<gene>
    <name evidence="5" type="ORF">LO55_730</name>
</gene>
<proteinExistence type="predicted"/>
<dbReference type="EMBL" id="JRYB01000001">
    <property type="protein sequence ID" value="OIJ43003.1"/>
    <property type="molecule type" value="Genomic_DNA"/>
</dbReference>
<reference evidence="5 6" key="1">
    <citation type="submission" date="2014-10" db="EMBL/GenBank/DDBJ databases">
        <authorList>
            <person name="Seo M.-J."/>
            <person name="Seok Y.J."/>
            <person name="Cha I.-T."/>
        </authorList>
    </citation>
    <scope>NUCLEOTIDE SEQUENCE [LARGE SCALE GENOMIC DNA]</scope>
    <source>
        <strain evidence="5 6">NEU</strain>
    </source>
</reference>
<feature type="signal peptide" evidence="4">
    <location>
        <begin position="1"/>
        <end position="24"/>
    </location>
</feature>
<dbReference type="PANTHER" id="PTHR45586:SF1">
    <property type="entry name" value="LIPOPOLYSACCHARIDE ASSEMBLY PROTEIN B"/>
    <property type="match status" value="1"/>
</dbReference>
<dbReference type="Proteomes" id="UP000180246">
    <property type="component" value="Unassembled WGS sequence"/>
</dbReference>
<evidence type="ECO:0000256" key="4">
    <source>
        <dbReference type="SAM" id="SignalP"/>
    </source>
</evidence>
<evidence type="ECO:0000313" key="5">
    <source>
        <dbReference type="EMBL" id="OIJ43003.1"/>
    </source>
</evidence>
<keyword evidence="2 3" id="KW-0802">TPR repeat</keyword>
<evidence type="ECO:0000313" key="6">
    <source>
        <dbReference type="Proteomes" id="UP000180246"/>
    </source>
</evidence>
<dbReference type="Pfam" id="PF13432">
    <property type="entry name" value="TPR_16"/>
    <property type="match status" value="1"/>
</dbReference>
<evidence type="ECO:0000256" key="2">
    <source>
        <dbReference type="ARBA" id="ARBA00022803"/>
    </source>
</evidence>
<dbReference type="RefSeq" id="WP_071360477.1">
    <property type="nucleotide sequence ID" value="NZ_JRYB01000001.1"/>
</dbReference>
<organism evidence="5 6">
    <name type="scientific">Massilia timonae</name>
    <dbReference type="NCBI Taxonomy" id="47229"/>
    <lineage>
        <taxon>Bacteria</taxon>
        <taxon>Pseudomonadati</taxon>
        <taxon>Pseudomonadota</taxon>
        <taxon>Betaproteobacteria</taxon>
        <taxon>Burkholderiales</taxon>
        <taxon>Oxalobacteraceae</taxon>
        <taxon>Telluria group</taxon>
        <taxon>Massilia</taxon>
    </lineage>
</organism>
<keyword evidence="1" id="KW-0677">Repeat</keyword>
<feature type="repeat" description="TPR" evidence="3">
    <location>
        <begin position="281"/>
        <end position="314"/>
    </location>
</feature>